<feature type="region of interest" description="Disordered" evidence="1">
    <location>
        <begin position="34"/>
        <end position="75"/>
    </location>
</feature>
<proteinExistence type="predicted"/>
<reference evidence="2 3" key="3">
    <citation type="journal article" date="2013" name="Rice">
        <title>Improvement of the Oryza sativa Nipponbare reference genome using next generation sequence and optical map data.</title>
        <authorList>
            <person name="Kawahara Y."/>
            <person name="de la Bastide M."/>
            <person name="Hamilton J.P."/>
            <person name="Kanamori H."/>
            <person name="McCombie W.R."/>
            <person name="Ouyang S."/>
            <person name="Schwartz D.C."/>
            <person name="Tanaka T."/>
            <person name="Wu J."/>
            <person name="Zhou S."/>
            <person name="Childs K.L."/>
            <person name="Davidson R.M."/>
            <person name="Lin H."/>
            <person name="Quesada-Ocampo L."/>
            <person name="Vaillancourt B."/>
            <person name="Sakai H."/>
            <person name="Lee S.S."/>
            <person name="Kim J."/>
            <person name="Numa H."/>
            <person name="Itoh T."/>
            <person name="Buell C.R."/>
            <person name="Matsumoto T."/>
        </authorList>
    </citation>
    <scope>NUCLEOTIDE SEQUENCE [LARGE SCALE GENOMIC DNA]</scope>
    <source>
        <strain evidence="3">cv. Nipponbare</strain>
    </source>
</reference>
<evidence type="ECO:0000313" key="3">
    <source>
        <dbReference type="Proteomes" id="UP000059680"/>
    </source>
</evidence>
<evidence type="ECO:0000256" key="1">
    <source>
        <dbReference type="SAM" id="MobiDB-lite"/>
    </source>
</evidence>
<evidence type="ECO:0000313" key="2">
    <source>
        <dbReference type="EMBL" id="BAT04974.1"/>
    </source>
</evidence>
<name>A0A0P0XEU8_ORYSJ</name>
<dbReference type="PaxDb" id="39947-A0A0P0XEU8"/>
<organism evidence="2 3">
    <name type="scientific">Oryza sativa subsp. japonica</name>
    <name type="common">Rice</name>
    <dbReference type="NCBI Taxonomy" id="39947"/>
    <lineage>
        <taxon>Eukaryota</taxon>
        <taxon>Viridiplantae</taxon>
        <taxon>Streptophyta</taxon>
        <taxon>Embryophyta</taxon>
        <taxon>Tracheophyta</taxon>
        <taxon>Spermatophyta</taxon>
        <taxon>Magnoliopsida</taxon>
        <taxon>Liliopsida</taxon>
        <taxon>Poales</taxon>
        <taxon>Poaceae</taxon>
        <taxon>BOP clade</taxon>
        <taxon>Oryzoideae</taxon>
        <taxon>Oryzeae</taxon>
        <taxon>Oryzinae</taxon>
        <taxon>Oryza</taxon>
        <taxon>Oryza sativa</taxon>
    </lineage>
</organism>
<reference evidence="2 3" key="2">
    <citation type="journal article" date="2013" name="Plant Cell Physiol.">
        <title>Rice Annotation Project Database (RAP-DB): an integrative and interactive database for rice genomics.</title>
        <authorList>
            <person name="Sakai H."/>
            <person name="Lee S.S."/>
            <person name="Tanaka T."/>
            <person name="Numa H."/>
            <person name="Kim J."/>
            <person name="Kawahara Y."/>
            <person name="Wakimoto H."/>
            <person name="Yang C.C."/>
            <person name="Iwamoto M."/>
            <person name="Abe T."/>
            <person name="Yamada Y."/>
            <person name="Muto A."/>
            <person name="Inokuchi H."/>
            <person name="Ikemura T."/>
            <person name="Matsumoto T."/>
            <person name="Sasaki T."/>
            <person name="Itoh T."/>
        </authorList>
    </citation>
    <scope>NUCLEOTIDE SEQUENCE [LARGE SCALE GENOMIC DNA]</scope>
    <source>
        <strain evidence="3">cv. Nipponbare</strain>
    </source>
</reference>
<accession>A0A0P0XEU8</accession>
<keyword evidence="3" id="KW-1185">Reference proteome</keyword>
<dbReference type="Proteomes" id="UP000059680">
    <property type="component" value="Chromosome 8"/>
</dbReference>
<feature type="compositionally biased region" description="Polar residues" evidence="1">
    <location>
        <begin position="62"/>
        <end position="75"/>
    </location>
</feature>
<dbReference type="EMBL" id="AP014964">
    <property type="protein sequence ID" value="BAT04974.1"/>
    <property type="molecule type" value="Genomic_DNA"/>
</dbReference>
<dbReference type="AlphaFoldDB" id="A0A0P0XEU8"/>
<dbReference type="InParanoid" id="A0A0P0XEU8"/>
<sequence length="75" mass="8053">MWQRRQHGDNTTVQALSAIIFVVIEEEVGVAEDERHGGLDAAPARGQHGGASAVLDGETGDDSTASRSRQPWQPE</sequence>
<protein>
    <submittedName>
        <fullName evidence="2">Os08g0336850 protein</fullName>
    </submittedName>
</protein>
<reference evidence="3" key="1">
    <citation type="journal article" date="2005" name="Nature">
        <title>The map-based sequence of the rice genome.</title>
        <authorList>
            <consortium name="International rice genome sequencing project (IRGSP)"/>
            <person name="Matsumoto T."/>
            <person name="Wu J."/>
            <person name="Kanamori H."/>
            <person name="Katayose Y."/>
            <person name="Fujisawa M."/>
            <person name="Namiki N."/>
            <person name="Mizuno H."/>
            <person name="Yamamoto K."/>
            <person name="Antonio B.A."/>
            <person name="Baba T."/>
            <person name="Sakata K."/>
            <person name="Nagamura Y."/>
            <person name="Aoki H."/>
            <person name="Arikawa K."/>
            <person name="Arita K."/>
            <person name="Bito T."/>
            <person name="Chiden Y."/>
            <person name="Fujitsuka N."/>
            <person name="Fukunaka R."/>
            <person name="Hamada M."/>
            <person name="Harada C."/>
            <person name="Hayashi A."/>
            <person name="Hijishita S."/>
            <person name="Honda M."/>
            <person name="Hosokawa S."/>
            <person name="Ichikawa Y."/>
            <person name="Idonuma A."/>
            <person name="Iijima M."/>
            <person name="Ikeda M."/>
            <person name="Ikeno M."/>
            <person name="Ito K."/>
            <person name="Ito S."/>
            <person name="Ito T."/>
            <person name="Ito Y."/>
            <person name="Ito Y."/>
            <person name="Iwabuchi A."/>
            <person name="Kamiya K."/>
            <person name="Karasawa W."/>
            <person name="Kurita K."/>
            <person name="Katagiri S."/>
            <person name="Kikuta A."/>
            <person name="Kobayashi H."/>
            <person name="Kobayashi N."/>
            <person name="Machita K."/>
            <person name="Maehara T."/>
            <person name="Masukawa M."/>
            <person name="Mizubayashi T."/>
            <person name="Mukai Y."/>
            <person name="Nagasaki H."/>
            <person name="Nagata Y."/>
            <person name="Naito S."/>
            <person name="Nakashima M."/>
            <person name="Nakama Y."/>
            <person name="Nakamichi Y."/>
            <person name="Nakamura M."/>
            <person name="Meguro A."/>
            <person name="Negishi M."/>
            <person name="Ohta I."/>
            <person name="Ohta T."/>
            <person name="Okamoto M."/>
            <person name="Ono N."/>
            <person name="Saji S."/>
            <person name="Sakaguchi M."/>
            <person name="Sakai K."/>
            <person name="Shibata M."/>
            <person name="Shimokawa T."/>
            <person name="Song J."/>
            <person name="Takazaki Y."/>
            <person name="Terasawa K."/>
            <person name="Tsugane M."/>
            <person name="Tsuji K."/>
            <person name="Ueda S."/>
            <person name="Waki K."/>
            <person name="Yamagata H."/>
            <person name="Yamamoto M."/>
            <person name="Yamamoto S."/>
            <person name="Yamane H."/>
            <person name="Yoshiki S."/>
            <person name="Yoshihara R."/>
            <person name="Yukawa K."/>
            <person name="Zhong H."/>
            <person name="Yano M."/>
            <person name="Yuan Q."/>
            <person name="Ouyang S."/>
            <person name="Liu J."/>
            <person name="Jones K.M."/>
            <person name="Gansberger K."/>
            <person name="Moffat K."/>
            <person name="Hill J."/>
            <person name="Bera J."/>
            <person name="Fadrosh D."/>
            <person name="Jin S."/>
            <person name="Johri S."/>
            <person name="Kim M."/>
            <person name="Overton L."/>
            <person name="Reardon M."/>
            <person name="Tsitrin T."/>
            <person name="Vuong H."/>
            <person name="Weaver B."/>
            <person name="Ciecko A."/>
            <person name="Tallon L."/>
            <person name="Jackson J."/>
            <person name="Pai G."/>
            <person name="Aken S.V."/>
            <person name="Utterback T."/>
            <person name="Reidmuller S."/>
            <person name="Feldblyum T."/>
            <person name="Hsiao J."/>
            <person name="Zismann V."/>
            <person name="Iobst S."/>
            <person name="de Vazeille A.R."/>
            <person name="Buell C.R."/>
            <person name="Ying K."/>
            <person name="Li Y."/>
            <person name="Lu T."/>
            <person name="Huang Y."/>
            <person name="Zhao Q."/>
            <person name="Feng Q."/>
            <person name="Zhang L."/>
            <person name="Zhu J."/>
            <person name="Weng Q."/>
            <person name="Mu J."/>
            <person name="Lu Y."/>
            <person name="Fan D."/>
            <person name="Liu Y."/>
            <person name="Guan J."/>
            <person name="Zhang Y."/>
            <person name="Yu S."/>
            <person name="Liu X."/>
            <person name="Zhang Y."/>
            <person name="Hong G."/>
            <person name="Han B."/>
            <person name="Choisne N."/>
            <person name="Demange N."/>
            <person name="Orjeda G."/>
            <person name="Samain S."/>
            <person name="Cattolico L."/>
            <person name="Pelletier E."/>
            <person name="Couloux A."/>
            <person name="Segurens B."/>
            <person name="Wincker P."/>
            <person name="D'Hont A."/>
            <person name="Scarpelli C."/>
            <person name="Weissenbach J."/>
            <person name="Salanoubat M."/>
            <person name="Quetier F."/>
            <person name="Yu Y."/>
            <person name="Kim H.R."/>
            <person name="Rambo T."/>
            <person name="Currie J."/>
            <person name="Collura K."/>
            <person name="Luo M."/>
            <person name="Yang T."/>
            <person name="Ammiraju J.S.S."/>
            <person name="Engler F."/>
            <person name="Soderlund C."/>
            <person name="Wing R.A."/>
            <person name="Palmer L.E."/>
            <person name="de la Bastide M."/>
            <person name="Spiegel L."/>
            <person name="Nascimento L."/>
            <person name="Zutavern T."/>
            <person name="O'Shaughnessy A."/>
            <person name="Dike S."/>
            <person name="Dedhia N."/>
            <person name="Preston R."/>
            <person name="Balija V."/>
            <person name="McCombie W.R."/>
            <person name="Chow T."/>
            <person name="Chen H."/>
            <person name="Chung M."/>
            <person name="Chen C."/>
            <person name="Shaw J."/>
            <person name="Wu H."/>
            <person name="Hsiao K."/>
            <person name="Chao Y."/>
            <person name="Chu M."/>
            <person name="Cheng C."/>
            <person name="Hour A."/>
            <person name="Lee P."/>
            <person name="Lin S."/>
            <person name="Lin Y."/>
            <person name="Liou J."/>
            <person name="Liu S."/>
            <person name="Hsing Y."/>
            <person name="Raghuvanshi S."/>
            <person name="Mohanty A."/>
            <person name="Bharti A.K."/>
            <person name="Gaur A."/>
            <person name="Gupta V."/>
            <person name="Kumar D."/>
            <person name="Ravi V."/>
            <person name="Vij S."/>
            <person name="Kapur A."/>
            <person name="Khurana P."/>
            <person name="Khurana P."/>
            <person name="Khurana J.P."/>
            <person name="Tyagi A.K."/>
            <person name="Gaikwad K."/>
            <person name="Singh A."/>
            <person name="Dalal V."/>
            <person name="Srivastava S."/>
            <person name="Dixit A."/>
            <person name="Pal A.K."/>
            <person name="Ghazi I.A."/>
            <person name="Yadav M."/>
            <person name="Pandit A."/>
            <person name="Bhargava A."/>
            <person name="Sureshbabu K."/>
            <person name="Batra K."/>
            <person name="Sharma T.R."/>
            <person name="Mohapatra T."/>
            <person name="Singh N.K."/>
            <person name="Messing J."/>
            <person name="Nelson A.B."/>
            <person name="Fuks G."/>
            <person name="Kavchok S."/>
            <person name="Keizer G."/>
            <person name="Linton E."/>
            <person name="Llaca V."/>
            <person name="Song R."/>
            <person name="Tanyolac B."/>
            <person name="Young S."/>
            <person name="Ho-Il K."/>
            <person name="Hahn J.H."/>
            <person name="Sangsakoo G."/>
            <person name="Vanavichit A."/>
            <person name="de Mattos Luiz.A.T."/>
            <person name="Zimmer P.D."/>
            <person name="Malone G."/>
            <person name="Dellagostin O."/>
            <person name="de Oliveira A.C."/>
            <person name="Bevan M."/>
            <person name="Bancroft I."/>
            <person name="Minx P."/>
            <person name="Cordum H."/>
            <person name="Wilson R."/>
            <person name="Cheng Z."/>
            <person name="Jin W."/>
            <person name="Jiang J."/>
            <person name="Leong S.A."/>
            <person name="Iwama H."/>
            <person name="Gojobori T."/>
            <person name="Itoh T."/>
            <person name="Niimura Y."/>
            <person name="Fujii Y."/>
            <person name="Habara T."/>
            <person name="Sakai H."/>
            <person name="Sato Y."/>
            <person name="Wilson G."/>
            <person name="Kumar K."/>
            <person name="McCouch S."/>
            <person name="Juretic N."/>
            <person name="Hoen D."/>
            <person name="Wright S."/>
            <person name="Bruskiewich R."/>
            <person name="Bureau T."/>
            <person name="Miyao A."/>
            <person name="Hirochika H."/>
            <person name="Nishikawa T."/>
            <person name="Kadowaki K."/>
            <person name="Sugiura M."/>
            <person name="Burr B."/>
            <person name="Sasaki T."/>
        </authorList>
    </citation>
    <scope>NUCLEOTIDE SEQUENCE [LARGE SCALE GENOMIC DNA]</scope>
    <source>
        <strain evidence="3">cv. Nipponbare</strain>
    </source>
</reference>
<gene>
    <name evidence="2" type="ordered locus">Os08g0336850</name>
    <name evidence="2" type="ORF">OSNPB_080336850</name>
</gene>